<protein>
    <recommendedName>
        <fullName evidence="4">FtsX-like permease family protein</fullName>
    </recommendedName>
</protein>
<dbReference type="GO" id="GO:0022857">
    <property type="term" value="F:transmembrane transporter activity"/>
    <property type="evidence" value="ECO:0007669"/>
    <property type="project" value="TreeGrafter"/>
</dbReference>
<organism evidence="2 3">
    <name type="scientific">Frondihabitans australicus</name>
    <dbReference type="NCBI Taxonomy" id="386892"/>
    <lineage>
        <taxon>Bacteria</taxon>
        <taxon>Bacillati</taxon>
        <taxon>Actinomycetota</taxon>
        <taxon>Actinomycetes</taxon>
        <taxon>Micrococcales</taxon>
        <taxon>Microbacteriaceae</taxon>
        <taxon>Frondihabitans</taxon>
    </lineage>
</organism>
<keyword evidence="1" id="KW-0472">Membrane</keyword>
<feature type="transmembrane region" description="Helical" evidence="1">
    <location>
        <begin position="332"/>
        <end position="359"/>
    </location>
</feature>
<dbReference type="GO" id="GO:0005886">
    <property type="term" value="C:plasma membrane"/>
    <property type="evidence" value="ECO:0007669"/>
    <property type="project" value="UniProtKB-SubCell"/>
</dbReference>
<dbReference type="Proteomes" id="UP000280008">
    <property type="component" value="Unassembled WGS sequence"/>
</dbReference>
<feature type="transmembrane region" description="Helical" evidence="1">
    <location>
        <begin position="289"/>
        <end position="311"/>
    </location>
</feature>
<feature type="transmembrane region" description="Helical" evidence="1">
    <location>
        <begin position="379"/>
        <end position="400"/>
    </location>
</feature>
<dbReference type="PANTHER" id="PTHR30572">
    <property type="entry name" value="MEMBRANE COMPONENT OF TRANSPORTER-RELATED"/>
    <property type="match status" value="1"/>
</dbReference>
<feature type="transmembrane region" description="Helical" evidence="1">
    <location>
        <begin position="883"/>
        <end position="909"/>
    </location>
</feature>
<evidence type="ECO:0000256" key="1">
    <source>
        <dbReference type="SAM" id="Phobius"/>
    </source>
</evidence>
<evidence type="ECO:0000313" key="2">
    <source>
        <dbReference type="EMBL" id="RKR73994.1"/>
    </source>
</evidence>
<comment type="caution">
    <text evidence="2">The sequence shown here is derived from an EMBL/GenBank/DDBJ whole genome shotgun (WGS) entry which is preliminary data.</text>
</comment>
<keyword evidence="3" id="KW-1185">Reference proteome</keyword>
<dbReference type="PANTHER" id="PTHR30572:SF4">
    <property type="entry name" value="ABC TRANSPORTER PERMEASE YTRF"/>
    <property type="match status" value="1"/>
</dbReference>
<evidence type="ECO:0000313" key="3">
    <source>
        <dbReference type="Proteomes" id="UP000280008"/>
    </source>
</evidence>
<feature type="transmembrane region" description="Helical" evidence="1">
    <location>
        <begin position="449"/>
        <end position="468"/>
    </location>
</feature>
<feature type="transmembrane region" description="Helical" evidence="1">
    <location>
        <begin position="941"/>
        <end position="966"/>
    </location>
</feature>
<gene>
    <name evidence="2" type="ORF">C8E83_1095</name>
</gene>
<dbReference type="RefSeq" id="WP_121368790.1">
    <property type="nucleotide sequence ID" value="NZ_RBKS01000001.1"/>
</dbReference>
<dbReference type="InterPro" id="IPR050250">
    <property type="entry name" value="Macrolide_Exporter_MacB"/>
</dbReference>
<feature type="transmembrane region" description="Helical" evidence="1">
    <location>
        <begin position="421"/>
        <end position="443"/>
    </location>
</feature>
<dbReference type="AlphaFoldDB" id="A0A495IDB3"/>
<sequence>MSRRARSLAWRGLLWRLPLSAAVFGAAVLTFAGASLGPLYARAASESTLRDTLTQEPANATGLSLEATRRVDGLPSQELTLSQIDSSLRAAPKASSLPEFGGGIDSLVLASKAGVDGFLGVNTQEVWRAGACARMHFTAGRCPTKPGEIAVSARTVAHTSYGWKLGGTVSLASGDERVVGVYEAKDTAAPFWFGHGYFDAQVDLTGVDTVDAVFVSRSTFEALPSETVVHGYRDYPLVASRVRLAGVPGLQEHAARVQSRFADHSRFTVVTGLSRVLADAARQRHQVELGAGLVTAQLTVLGWLVLFLMMADAVEARGAELALAKLRGLSPWALWRFGLAEPLLVLIAALPVGFAVGYAGSVVFASRALLPGTPVAVPVTAPLAALAAFAGGLVAALVAARQVVRRTVIAQWRRTAESRPVPRWLLGAEIALSVVAIGLLVVLVRLPSASSLTLLAPGLLVVAVSLLGSRLIPRAARLAVAPTRATRRIGLFLAARQVSRRPAGLRLAALLAVAVGLSCFGVAGESVATANRAFRADAEIGADRVATVQIAGDVDPVDAVDRADPDGTWAMAAATWLPNGGTISGTILGVDASRIAAVGAGSRGGPTPTQLAADLRAGAAPAIRFTGTSLAVSLSASAIDPAAAPLLQVNLRSATGKEVDVESTAIANGTSTHGVAVPCSDGCVLLGLTWDRRIEVTGRMSGTITVTGLAARASATASPRTLDARLDDASAWRAATPQGQATDRLRATKLGLTDRYSSDEGGYGGVASTAVSDPAPLVAASPSIVPAAKADRVLVDDSGVSLPITLVGRSPVVPRVLDFGAVGDLTALRSGLPSFDTVATWQVWLSPRAPADALARLRKQGIEVESVQTAAARSALYGRQAPALSMLLLLVASFVGAVLAGGATAVSIASSARRRSYELAALRAIRVPTGALFRSAALEQAMLLGGAAVLGLPTGIVAALVVLPVLPEFTTSTPVVLDFVPHAAPLVVFAVGFAALVAATALVGAAVVLSHARASRLREGEE</sequence>
<proteinExistence type="predicted"/>
<evidence type="ECO:0008006" key="4">
    <source>
        <dbReference type="Google" id="ProtNLM"/>
    </source>
</evidence>
<reference evidence="2 3" key="1">
    <citation type="submission" date="2018-10" db="EMBL/GenBank/DDBJ databases">
        <title>Sequencing the genomes of 1000 actinobacteria strains.</title>
        <authorList>
            <person name="Klenk H.-P."/>
        </authorList>
    </citation>
    <scope>NUCLEOTIDE SEQUENCE [LARGE SCALE GENOMIC DNA]</scope>
    <source>
        <strain evidence="2 3">DSM 17894</strain>
    </source>
</reference>
<name>A0A495IDB3_9MICO</name>
<feature type="transmembrane region" description="Helical" evidence="1">
    <location>
        <begin position="503"/>
        <end position="523"/>
    </location>
</feature>
<keyword evidence="1" id="KW-1133">Transmembrane helix</keyword>
<accession>A0A495IDB3</accession>
<feature type="transmembrane region" description="Helical" evidence="1">
    <location>
        <begin position="986"/>
        <end position="1009"/>
    </location>
</feature>
<dbReference type="OrthoDB" id="3275641at2"/>
<dbReference type="EMBL" id="RBKS01000001">
    <property type="protein sequence ID" value="RKR73994.1"/>
    <property type="molecule type" value="Genomic_DNA"/>
</dbReference>
<keyword evidence="1" id="KW-0812">Transmembrane</keyword>